<evidence type="ECO:0000256" key="6">
    <source>
        <dbReference type="ARBA" id="ARBA00023146"/>
    </source>
</evidence>
<evidence type="ECO:0000256" key="5">
    <source>
        <dbReference type="ARBA" id="ARBA00022917"/>
    </source>
</evidence>
<feature type="compositionally biased region" description="Basic and acidic residues" evidence="9">
    <location>
        <begin position="63"/>
        <end position="78"/>
    </location>
</feature>
<evidence type="ECO:0000256" key="4">
    <source>
        <dbReference type="ARBA" id="ARBA00022840"/>
    </source>
</evidence>
<comment type="subcellular location">
    <subcellularLocation>
        <location evidence="8">Cytoplasm</location>
    </subcellularLocation>
</comment>
<evidence type="ECO:0000256" key="8">
    <source>
        <dbReference type="HAMAP-Rule" id="MF_00255"/>
    </source>
</evidence>
<comment type="subunit">
    <text evidence="8">Tetramer of two alpha and two beta subunits.</text>
</comment>
<dbReference type="InterPro" id="IPR015944">
    <property type="entry name" value="Gly-tRNA-synth_bsu"/>
</dbReference>
<dbReference type="PANTHER" id="PTHR30075:SF2">
    <property type="entry name" value="GLYCINE--TRNA LIGASE, CHLOROPLASTIC_MITOCHONDRIAL 2"/>
    <property type="match status" value="1"/>
</dbReference>
<dbReference type="EC" id="6.1.1.14" evidence="8"/>
<comment type="similarity">
    <text evidence="1 8">Belongs to the class-II aminoacyl-tRNA synthetase family.</text>
</comment>
<keyword evidence="6 8" id="KW-0030">Aminoacyl-tRNA synthetase</keyword>
<dbReference type="RefSeq" id="WP_147146208.1">
    <property type="nucleotide sequence ID" value="NZ_BJXN01000004.1"/>
</dbReference>
<accession>A0A511RIE3</accession>
<evidence type="ECO:0000256" key="3">
    <source>
        <dbReference type="ARBA" id="ARBA00022741"/>
    </source>
</evidence>
<evidence type="ECO:0000313" key="11">
    <source>
        <dbReference type="Proteomes" id="UP000321827"/>
    </source>
</evidence>
<keyword evidence="8" id="KW-0963">Cytoplasm</keyword>
<evidence type="ECO:0000313" key="10">
    <source>
        <dbReference type="EMBL" id="GEM89413.1"/>
    </source>
</evidence>
<evidence type="ECO:0000256" key="2">
    <source>
        <dbReference type="ARBA" id="ARBA00022598"/>
    </source>
</evidence>
<dbReference type="Pfam" id="PF02092">
    <property type="entry name" value="tRNA_synt_2f"/>
    <property type="match status" value="1"/>
</dbReference>
<evidence type="ECO:0000256" key="1">
    <source>
        <dbReference type="ARBA" id="ARBA00008226"/>
    </source>
</evidence>
<comment type="caution">
    <text evidence="10">The sequence shown here is derived from an EMBL/GenBank/DDBJ whole genome shotgun (WGS) entry which is preliminary data.</text>
</comment>
<keyword evidence="3 8" id="KW-0547">Nucleotide-binding</keyword>
<organism evidence="10 11">
    <name type="scientific">Oceanithermus desulfurans NBRC 100063</name>
    <dbReference type="NCBI Taxonomy" id="1227550"/>
    <lineage>
        <taxon>Bacteria</taxon>
        <taxon>Thermotogati</taxon>
        <taxon>Deinococcota</taxon>
        <taxon>Deinococci</taxon>
        <taxon>Thermales</taxon>
        <taxon>Thermaceae</taxon>
        <taxon>Oceanithermus</taxon>
    </lineage>
</organism>
<dbReference type="PANTHER" id="PTHR30075">
    <property type="entry name" value="GLYCYL-TRNA SYNTHETASE"/>
    <property type="match status" value="1"/>
</dbReference>
<dbReference type="PRINTS" id="PR01045">
    <property type="entry name" value="TRNASYNTHGB"/>
</dbReference>
<dbReference type="SUPFAM" id="SSF109604">
    <property type="entry name" value="HD-domain/PDEase-like"/>
    <property type="match status" value="1"/>
</dbReference>
<sequence>MNLLFEIGTEELPAAYVPRALADLERLAAERLEAARLSFEKIETYATPRRLALVVRGLPETSARVEEERRGPPERAAFKDGQPTPAATGFARKAGVKVADLTVKDGYVWARVVHEGEPTARILPELLAGLVRDLPAPKKMIWGAGDGPFVRPVRWLVARLDGEVLPVEVFNVAAGKTSRGHRFLAPGEVEVDADSYRDALYRTHVVAEVSQRRERVVLETATLALSEGYEAVLPEDLVEEVTHLVEWPVAVMGSFSQRYLELPDEVLATVMIQHQRFFPVRVPEGRLTNRFIGVSGHQPPDLDVVRSGYEQVLEGRIYDAYFFWTEDLKTPLAEHHEKLAGINFQRGLGTMADKAGRVREAAASLAVRLPLDENVLREAAALFKADLPTQMVYEFPELEGVMARAYAEKQGIDARVARALEDAVRPTGPDAPLPETAEGALLAVLDRADTLVGFFHLGKKPSGSADPYGLRRAAAGLVRILGRTGWDLPLEDVLEAAAEAYRARGLEVSPETVSAARAFAEERLESLLTEAGLPTLAVRAAQKAPTVYGQMLRARLVYELMQRPEFAELTRLYKRAANLASQSESDREPDPAHFETEEEARLFEALKPTRQAVAELLERGASLLPPWDPAAPLPQVDLTPLAEPLAQILALAGALDPFMDHVLVMVDDPAVRENRLALLRGVRDALGELGALELLGA</sequence>
<dbReference type="OrthoDB" id="9775440at2"/>
<proteinExistence type="inferred from homology"/>
<keyword evidence="4 8" id="KW-0067">ATP-binding</keyword>
<protein>
    <recommendedName>
        <fullName evidence="8">Glycine--tRNA ligase beta subunit</fullName>
        <ecNumber evidence="8">6.1.1.14</ecNumber>
    </recommendedName>
    <alternativeName>
        <fullName evidence="8">Glycyl-tRNA synthetase beta subunit</fullName>
        <shortName evidence="8">GlyRS</shortName>
    </alternativeName>
</protein>
<dbReference type="NCBIfam" id="TIGR00211">
    <property type="entry name" value="glyS"/>
    <property type="match status" value="1"/>
</dbReference>
<name>A0A511RIE3_9DEIN</name>
<dbReference type="GO" id="GO:0005829">
    <property type="term" value="C:cytosol"/>
    <property type="evidence" value="ECO:0007669"/>
    <property type="project" value="TreeGrafter"/>
</dbReference>
<dbReference type="AlphaFoldDB" id="A0A511RIE3"/>
<keyword evidence="2 8" id="KW-0436">Ligase</keyword>
<dbReference type="InterPro" id="IPR006194">
    <property type="entry name" value="Gly-tRNA-synth_heterodimer"/>
</dbReference>
<evidence type="ECO:0000256" key="9">
    <source>
        <dbReference type="SAM" id="MobiDB-lite"/>
    </source>
</evidence>
<gene>
    <name evidence="8 10" type="primary">glyS</name>
    <name evidence="10" type="ORF">ODE01S_08470</name>
</gene>
<comment type="catalytic activity">
    <reaction evidence="7 8">
        <text>tRNA(Gly) + glycine + ATP = glycyl-tRNA(Gly) + AMP + diphosphate</text>
        <dbReference type="Rhea" id="RHEA:16013"/>
        <dbReference type="Rhea" id="RHEA-COMP:9664"/>
        <dbReference type="Rhea" id="RHEA-COMP:9683"/>
        <dbReference type="ChEBI" id="CHEBI:30616"/>
        <dbReference type="ChEBI" id="CHEBI:33019"/>
        <dbReference type="ChEBI" id="CHEBI:57305"/>
        <dbReference type="ChEBI" id="CHEBI:78442"/>
        <dbReference type="ChEBI" id="CHEBI:78522"/>
        <dbReference type="ChEBI" id="CHEBI:456215"/>
        <dbReference type="EC" id="6.1.1.14"/>
    </reaction>
</comment>
<dbReference type="Proteomes" id="UP000321827">
    <property type="component" value="Unassembled WGS sequence"/>
</dbReference>
<keyword evidence="5 8" id="KW-0648">Protein biosynthesis</keyword>
<dbReference type="PROSITE" id="PS50861">
    <property type="entry name" value="AA_TRNA_LIGASE_II_GLYAB"/>
    <property type="match status" value="1"/>
</dbReference>
<dbReference type="GO" id="GO:0004820">
    <property type="term" value="F:glycine-tRNA ligase activity"/>
    <property type="evidence" value="ECO:0007669"/>
    <property type="project" value="UniProtKB-UniRule"/>
</dbReference>
<dbReference type="GO" id="GO:0006426">
    <property type="term" value="P:glycyl-tRNA aminoacylation"/>
    <property type="evidence" value="ECO:0007669"/>
    <property type="project" value="UniProtKB-UniRule"/>
</dbReference>
<evidence type="ECO:0000256" key="7">
    <source>
        <dbReference type="ARBA" id="ARBA00047937"/>
    </source>
</evidence>
<dbReference type="HAMAP" id="MF_00255">
    <property type="entry name" value="Gly_tRNA_synth_beta"/>
    <property type="match status" value="1"/>
</dbReference>
<reference evidence="10 11" key="1">
    <citation type="submission" date="2019-07" db="EMBL/GenBank/DDBJ databases">
        <title>Whole genome shotgun sequence of Oceanithermus desulfurans NBRC 100063.</title>
        <authorList>
            <person name="Hosoyama A."/>
            <person name="Uohara A."/>
            <person name="Ohji S."/>
            <person name="Ichikawa N."/>
        </authorList>
    </citation>
    <scope>NUCLEOTIDE SEQUENCE [LARGE SCALE GENOMIC DNA]</scope>
    <source>
        <strain evidence="10 11">NBRC 100063</strain>
    </source>
</reference>
<dbReference type="EMBL" id="BJXN01000004">
    <property type="protein sequence ID" value="GEM89413.1"/>
    <property type="molecule type" value="Genomic_DNA"/>
</dbReference>
<dbReference type="GO" id="GO:0005524">
    <property type="term" value="F:ATP binding"/>
    <property type="evidence" value="ECO:0007669"/>
    <property type="project" value="UniProtKB-UniRule"/>
</dbReference>
<feature type="region of interest" description="Disordered" evidence="9">
    <location>
        <begin position="62"/>
        <end position="84"/>
    </location>
</feature>